<dbReference type="SUPFAM" id="SSF46785">
    <property type="entry name" value="Winged helix' DNA-binding domain"/>
    <property type="match status" value="1"/>
</dbReference>
<feature type="domain" description="HTH gntR-type" evidence="5">
    <location>
        <begin position="11"/>
        <end position="79"/>
    </location>
</feature>
<dbReference type="GO" id="GO:0003700">
    <property type="term" value="F:DNA-binding transcription factor activity"/>
    <property type="evidence" value="ECO:0007669"/>
    <property type="project" value="InterPro"/>
</dbReference>
<dbReference type="PROSITE" id="PS50949">
    <property type="entry name" value="HTH_GNTR"/>
    <property type="match status" value="1"/>
</dbReference>
<keyword evidence="4" id="KW-0804">Transcription</keyword>
<dbReference type="SMART" id="SM00345">
    <property type="entry name" value="HTH_GNTR"/>
    <property type="match status" value="1"/>
</dbReference>
<sequence>MMLRLDPASSVPPYEQLRTQITEQVAGGKLGAGDRLPTVRRLADDLGIAPNTVARAYRELEQDGLLDGRGRAGTFVADADGDHAAKAAARTYAETVRALGLDPSYALTLVRRALGV</sequence>
<evidence type="ECO:0000256" key="2">
    <source>
        <dbReference type="ARBA" id="ARBA00023015"/>
    </source>
</evidence>
<comment type="caution">
    <text evidence="6">The sequence shown here is derived from an EMBL/GenBank/DDBJ whole genome shotgun (WGS) entry which is preliminary data.</text>
</comment>
<name>A0A6N7ECR6_9MICO</name>
<dbReference type="Proteomes" id="UP000437709">
    <property type="component" value="Unassembled WGS sequence"/>
</dbReference>
<evidence type="ECO:0000313" key="7">
    <source>
        <dbReference type="Proteomes" id="UP000437709"/>
    </source>
</evidence>
<keyword evidence="3" id="KW-0238">DNA-binding</keyword>
<protein>
    <submittedName>
        <fullName evidence="6">GntR family transcriptional regulator</fullName>
    </submittedName>
</protein>
<dbReference type="InterPro" id="IPR036390">
    <property type="entry name" value="WH_DNA-bd_sf"/>
</dbReference>
<keyword evidence="1" id="KW-0663">Pyridoxal phosphate</keyword>
<keyword evidence="7" id="KW-1185">Reference proteome</keyword>
<proteinExistence type="predicted"/>
<keyword evidence="2" id="KW-0805">Transcription regulation</keyword>
<dbReference type="EMBL" id="WHPC01000004">
    <property type="protein sequence ID" value="MPV35889.1"/>
    <property type="molecule type" value="Genomic_DNA"/>
</dbReference>
<dbReference type="InterPro" id="IPR036388">
    <property type="entry name" value="WH-like_DNA-bd_sf"/>
</dbReference>
<dbReference type="InterPro" id="IPR000524">
    <property type="entry name" value="Tscrpt_reg_HTH_GntR"/>
</dbReference>
<dbReference type="AlphaFoldDB" id="A0A6N7ECR6"/>
<dbReference type="CDD" id="cd07377">
    <property type="entry name" value="WHTH_GntR"/>
    <property type="match status" value="1"/>
</dbReference>
<dbReference type="Pfam" id="PF00392">
    <property type="entry name" value="GntR"/>
    <property type="match status" value="1"/>
</dbReference>
<evidence type="ECO:0000256" key="3">
    <source>
        <dbReference type="ARBA" id="ARBA00023125"/>
    </source>
</evidence>
<evidence type="ECO:0000259" key="5">
    <source>
        <dbReference type="PROSITE" id="PS50949"/>
    </source>
</evidence>
<evidence type="ECO:0000256" key="1">
    <source>
        <dbReference type="ARBA" id="ARBA00022898"/>
    </source>
</evidence>
<evidence type="ECO:0000256" key="4">
    <source>
        <dbReference type="ARBA" id="ARBA00023163"/>
    </source>
</evidence>
<dbReference type="PANTHER" id="PTHR46577">
    <property type="entry name" value="HTH-TYPE TRANSCRIPTIONAL REGULATORY PROTEIN GABR"/>
    <property type="match status" value="1"/>
</dbReference>
<dbReference type="Gene3D" id="1.10.10.10">
    <property type="entry name" value="Winged helix-like DNA-binding domain superfamily/Winged helix DNA-binding domain"/>
    <property type="match status" value="1"/>
</dbReference>
<organism evidence="6 7">
    <name type="scientific">Georgenia subflava</name>
    <dbReference type="NCBI Taxonomy" id="1622177"/>
    <lineage>
        <taxon>Bacteria</taxon>
        <taxon>Bacillati</taxon>
        <taxon>Actinomycetota</taxon>
        <taxon>Actinomycetes</taxon>
        <taxon>Micrococcales</taxon>
        <taxon>Bogoriellaceae</taxon>
        <taxon>Georgenia</taxon>
    </lineage>
</organism>
<evidence type="ECO:0000313" key="6">
    <source>
        <dbReference type="EMBL" id="MPV35889.1"/>
    </source>
</evidence>
<gene>
    <name evidence="6" type="ORF">GB881_02280</name>
</gene>
<dbReference type="InterPro" id="IPR051446">
    <property type="entry name" value="HTH_trans_reg/aminotransferase"/>
</dbReference>
<dbReference type="OrthoDB" id="4307011at2"/>
<dbReference type="PANTHER" id="PTHR46577:SF1">
    <property type="entry name" value="HTH-TYPE TRANSCRIPTIONAL REGULATORY PROTEIN GABR"/>
    <property type="match status" value="1"/>
</dbReference>
<dbReference type="GO" id="GO:0003677">
    <property type="term" value="F:DNA binding"/>
    <property type="evidence" value="ECO:0007669"/>
    <property type="project" value="UniProtKB-KW"/>
</dbReference>
<reference evidence="6 7" key="1">
    <citation type="submission" date="2019-10" db="EMBL/GenBank/DDBJ databases">
        <title>Georgenia wutianyii sp. nov. and Georgenia yuyongxinii sp. nov. isolated from plateau pika (Ochotona curzoniae) in the Qinghai-Tibet plateau of China.</title>
        <authorList>
            <person name="Tian Z."/>
        </authorList>
    </citation>
    <scope>NUCLEOTIDE SEQUENCE [LARGE SCALE GENOMIC DNA]</scope>
    <source>
        <strain evidence="6 7">JCM 19765</strain>
    </source>
</reference>
<accession>A0A6N7ECR6</accession>